<organism evidence="2 3">
    <name type="scientific">Brucella intermedia 229E</name>
    <dbReference type="NCBI Taxonomy" id="1337887"/>
    <lineage>
        <taxon>Bacteria</taxon>
        <taxon>Pseudomonadati</taxon>
        <taxon>Pseudomonadota</taxon>
        <taxon>Alphaproteobacteria</taxon>
        <taxon>Hyphomicrobiales</taxon>
        <taxon>Brucellaceae</taxon>
        <taxon>Brucella/Ochrobactrum group</taxon>
        <taxon>Brucella</taxon>
    </lineage>
</organism>
<evidence type="ECO:0000313" key="3">
    <source>
        <dbReference type="Proteomes" id="UP000016842"/>
    </source>
</evidence>
<gene>
    <name evidence="2" type="ORF">Q644_22215</name>
</gene>
<name>U4VEZ3_9HYPH</name>
<reference evidence="2 3" key="1">
    <citation type="journal article" date="2014" name="FEMS Microbiol. Lett.">
        <title>Genome sequencing analysis reveals virulence-related gene content of Ochrobactrum intermedium strain 229E, a urease-positive strain isolated from the human gastric niche.</title>
        <authorList>
            <person name="Kulkarni G.J."/>
            <person name="Shetty S."/>
            <person name="Dharne M.S."/>
            <person name="Shouche Y.S."/>
        </authorList>
    </citation>
    <scope>NUCLEOTIDE SEQUENCE [LARGE SCALE GENOMIC DNA]</scope>
    <source>
        <strain evidence="2 3">229E</strain>
    </source>
</reference>
<evidence type="ECO:0000313" key="2">
    <source>
        <dbReference type="EMBL" id="ERM01331.1"/>
    </source>
</evidence>
<dbReference type="InterPro" id="IPR028992">
    <property type="entry name" value="Hedgehog/Intein_dom"/>
</dbReference>
<evidence type="ECO:0000259" key="1">
    <source>
        <dbReference type="Pfam" id="PF13403"/>
    </source>
</evidence>
<accession>U4VEZ3</accession>
<comment type="caution">
    <text evidence="2">The sequence shown here is derived from an EMBL/GenBank/DDBJ whole genome shotgun (WGS) entry which is preliminary data.</text>
</comment>
<feature type="domain" description="Hedgehog/Intein (Hint)" evidence="1">
    <location>
        <begin position="114"/>
        <end position="248"/>
    </location>
</feature>
<dbReference type="Pfam" id="PF13403">
    <property type="entry name" value="Hint_2"/>
    <property type="match status" value="1"/>
</dbReference>
<dbReference type="EMBL" id="ASXJ01000179">
    <property type="protein sequence ID" value="ERM01331.1"/>
    <property type="molecule type" value="Genomic_DNA"/>
</dbReference>
<dbReference type="PATRIC" id="fig|1337887.3.peg.3179"/>
<dbReference type="AlphaFoldDB" id="U4VEZ3"/>
<dbReference type="Gene3D" id="2.170.16.10">
    <property type="entry name" value="Hedgehog/Intein (Hint) domain"/>
    <property type="match status" value="1"/>
</dbReference>
<dbReference type="InterPro" id="IPR036844">
    <property type="entry name" value="Hint_dom_sf"/>
</dbReference>
<sequence length="322" mass="34807">MGGQSIEAPLVRATRNDASDFEAAHRALLEIHADFQAGAVTRRAEGFMSSDKNGHSPRSRARRHFLGLTAATAAKVAALGVFAATVSSRPSQALGTKWWHGGHGGGGGGSGANCLLKGTLIETPGGPVAVEELSVGDLVTTVRGDARPIKWVGWQSHRKGGMQWDESVMPIRVRRHAIDGKTPQRDLYLSPNHALLIDDVLIRVKDLVNGQSIARVSMDKPIDYYNIVLDSHDAVLAEGGAAVETYLMRGDSYRSFTNFAEYQELYPEEANIIMQPYAPLMGYEGARQHIHALLCMSGILPVRDVVEETYQRLAAKAGAIVA</sequence>
<dbReference type="SUPFAM" id="SSF51294">
    <property type="entry name" value="Hedgehog/intein (Hint) domain"/>
    <property type="match status" value="1"/>
</dbReference>
<dbReference type="Proteomes" id="UP000016842">
    <property type="component" value="Unassembled WGS sequence"/>
</dbReference>
<protein>
    <recommendedName>
        <fullName evidence="1">Hedgehog/Intein (Hint) domain-containing protein</fullName>
    </recommendedName>
</protein>
<proteinExistence type="predicted"/>